<dbReference type="InterPro" id="IPR029526">
    <property type="entry name" value="PGBD"/>
</dbReference>
<dbReference type="OrthoDB" id="8194810at2759"/>
<gene>
    <name evidence="3" type="ORF">J437_LFUL017378</name>
</gene>
<dbReference type="Proteomes" id="UP000792457">
    <property type="component" value="Unassembled WGS sequence"/>
</dbReference>
<proteinExistence type="predicted"/>
<feature type="region of interest" description="Disordered" evidence="1">
    <location>
        <begin position="1"/>
        <end position="20"/>
    </location>
</feature>
<name>A0A8K0P7U4_LADFU</name>
<organism evidence="3 4">
    <name type="scientific">Ladona fulva</name>
    <name type="common">Scarce chaser dragonfly</name>
    <name type="synonym">Libellula fulva</name>
    <dbReference type="NCBI Taxonomy" id="123851"/>
    <lineage>
        <taxon>Eukaryota</taxon>
        <taxon>Metazoa</taxon>
        <taxon>Ecdysozoa</taxon>
        <taxon>Arthropoda</taxon>
        <taxon>Hexapoda</taxon>
        <taxon>Insecta</taxon>
        <taxon>Pterygota</taxon>
        <taxon>Palaeoptera</taxon>
        <taxon>Odonata</taxon>
        <taxon>Epiprocta</taxon>
        <taxon>Anisoptera</taxon>
        <taxon>Libelluloidea</taxon>
        <taxon>Libellulidae</taxon>
        <taxon>Ladona</taxon>
    </lineage>
</organism>
<comment type="caution">
    <text evidence="3">The sequence shown here is derived from an EMBL/GenBank/DDBJ whole genome shotgun (WGS) entry which is preliminary data.</text>
</comment>
<accession>A0A8K0P7U4</accession>
<dbReference type="EMBL" id="KZ309579">
    <property type="protein sequence ID" value="KAG8239285.1"/>
    <property type="molecule type" value="Genomic_DNA"/>
</dbReference>
<evidence type="ECO:0000313" key="3">
    <source>
        <dbReference type="EMBL" id="KAG8239285.1"/>
    </source>
</evidence>
<sequence>MITTRPEHGSKLIPTGKKNRDGEVILKPPVVIAYKKAKKGVDLSDQMSGYYTCLRRSANDYESDVSDDNISGSVEEESSSDSGSEDEETIDVIRSAELNLKNNNEEWKWSKNRRSVTNFEFTASPGVKSIVLRKLGCAPSDVFFLMNTLEADFWNSVRLETNRYVDYYLMSPSTRKSALTKEWFKTSADELQSYFALCVLMAQVRKNKIKKYWSPRAVTETPFFSKVMPYRRFLLLSKFLHFVDNENLDENNKLRKVSPVIDYVNKIFNNQNLAVDESLMKFHGRLSYVQYNPSKRARFGVKFYKICESASGYCMQFSIYTGANPARADGVPCSEAIVLELMKPYYHMGYTVALDNWYTSPALFHKLTNEKINAIGTVRMNRKNMPKEFKSMHLKKGEMKVLYCKGIAAYKWKDKKEVHVLSTYHKQPKMVKTGKVSMKTKEAIIKPQVVINYNKQMNAVDRQDQQLASFSIMRRYAKGYRKIFFYIMDMAFYNSYVLFQKVRGKKLLFDDFRENVAEQILERVNMPEYRWRGRPTFGPSPIRFQAANWAHFPNQIPPNRVKKNPSRICELCKQLQKKSESRWECEQCKVALHLPDCFKKYHSKETSRLPKH</sequence>
<feature type="compositionally biased region" description="Acidic residues" evidence="1">
    <location>
        <begin position="74"/>
        <end position="88"/>
    </location>
</feature>
<reference evidence="3" key="2">
    <citation type="submission" date="2017-10" db="EMBL/GenBank/DDBJ databases">
        <title>Ladona fulva Genome sequencing and assembly.</title>
        <authorList>
            <person name="Murali S."/>
            <person name="Richards S."/>
            <person name="Bandaranaike D."/>
            <person name="Bellair M."/>
            <person name="Blankenburg K."/>
            <person name="Chao H."/>
            <person name="Dinh H."/>
            <person name="Doddapaneni H."/>
            <person name="Dugan-Rocha S."/>
            <person name="Elkadiri S."/>
            <person name="Gnanaolivu R."/>
            <person name="Hernandez B."/>
            <person name="Skinner E."/>
            <person name="Javaid M."/>
            <person name="Lee S."/>
            <person name="Li M."/>
            <person name="Ming W."/>
            <person name="Munidasa M."/>
            <person name="Muniz J."/>
            <person name="Nguyen L."/>
            <person name="Hughes D."/>
            <person name="Osuji N."/>
            <person name="Pu L.-L."/>
            <person name="Puazo M."/>
            <person name="Qu C."/>
            <person name="Quiroz J."/>
            <person name="Raj R."/>
            <person name="Weissenberger G."/>
            <person name="Xin Y."/>
            <person name="Zou X."/>
            <person name="Han Y."/>
            <person name="Worley K."/>
            <person name="Muzny D."/>
            <person name="Gibbs R."/>
        </authorList>
    </citation>
    <scope>NUCLEOTIDE SEQUENCE</scope>
    <source>
        <strain evidence="3">Sampled in the wild</strain>
    </source>
</reference>
<dbReference type="Pfam" id="PF13843">
    <property type="entry name" value="DDE_Tnp_1_7"/>
    <property type="match status" value="1"/>
</dbReference>
<keyword evidence="4" id="KW-1185">Reference proteome</keyword>
<dbReference type="AlphaFoldDB" id="A0A8K0P7U4"/>
<feature type="region of interest" description="Disordered" evidence="1">
    <location>
        <begin position="62"/>
        <end position="88"/>
    </location>
</feature>
<evidence type="ECO:0000256" key="1">
    <source>
        <dbReference type="SAM" id="MobiDB-lite"/>
    </source>
</evidence>
<feature type="compositionally biased region" description="Basic and acidic residues" evidence="1">
    <location>
        <begin position="1"/>
        <end position="10"/>
    </location>
</feature>
<feature type="domain" description="PiggyBac transposable element-derived protein" evidence="2">
    <location>
        <begin position="149"/>
        <end position="496"/>
    </location>
</feature>
<dbReference type="PANTHER" id="PTHR46599">
    <property type="entry name" value="PIGGYBAC TRANSPOSABLE ELEMENT-DERIVED PROTEIN 4"/>
    <property type="match status" value="1"/>
</dbReference>
<evidence type="ECO:0000259" key="2">
    <source>
        <dbReference type="Pfam" id="PF13843"/>
    </source>
</evidence>
<protein>
    <recommendedName>
        <fullName evidence="2">PiggyBac transposable element-derived protein domain-containing protein</fullName>
    </recommendedName>
</protein>
<dbReference type="PANTHER" id="PTHR46599:SF3">
    <property type="entry name" value="PIGGYBAC TRANSPOSABLE ELEMENT-DERIVED PROTEIN 4"/>
    <property type="match status" value="1"/>
</dbReference>
<reference evidence="3" key="1">
    <citation type="submission" date="2013-04" db="EMBL/GenBank/DDBJ databases">
        <authorList>
            <person name="Qu J."/>
            <person name="Murali S.C."/>
            <person name="Bandaranaike D."/>
            <person name="Bellair M."/>
            <person name="Blankenburg K."/>
            <person name="Chao H."/>
            <person name="Dinh H."/>
            <person name="Doddapaneni H."/>
            <person name="Downs B."/>
            <person name="Dugan-Rocha S."/>
            <person name="Elkadiri S."/>
            <person name="Gnanaolivu R.D."/>
            <person name="Hernandez B."/>
            <person name="Javaid M."/>
            <person name="Jayaseelan J.C."/>
            <person name="Lee S."/>
            <person name="Li M."/>
            <person name="Ming W."/>
            <person name="Munidasa M."/>
            <person name="Muniz J."/>
            <person name="Nguyen L."/>
            <person name="Ongeri F."/>
            <person name="Osuji N."/>
            <person name="Pu L.-L."/>
            <person name="Puazo M."/>
            <person name="Qu C."/>
            <person name="Quiroz J."/>
            <person name="Raj R."/>
            <person name="Weissenberger G."/>
            <person name="Xin Y."/>
            <person name="Zou X."/>
            <person name="Han Y."/>
            <person name="Richards S."/>
            <person name="Worley K."/>
            <person name="Muzny D."/>
            <person name="Gibbs R."/>
        </authorList>
    </citation>
    <scope>NUCLEOTIDE SEQUENCE</scope>
    <source>
        <strain evidence="3">Sampled in the wild</strain>
    </source>
</reference>
<evidence type="ECO:0000313" key="4">
    <source>
        <dbReference type="Proteomes" id="UP000792457"/>
    </source>
</evidence>